<dbReference type="InterPro" id="IPR005135">
    <property type="entry name" value="Endo/exonuclease/phosphatase"/>
</dbReference>
<dbReference type="SUPFAM" id="SSF56219">
    <property type="entry name" value="DNase I-like"/>
    <property type="match status" value="1"/>
</dbReference>
<proteinExistence type="predicted"/>
<feature type="domain" description="Endonuclease/exonuclease/phosphatase" evidence="1">
    <location>
        <begin position="4"/>
        <end position="153"/>
    </location>
</feature>
<keyword evidence="2" id="KW-0540">Nuclease</keyword>
<dbReference type="AlphaFoldDB" id="A0A3P3WAG3"/>
<keyword evidence="2" id="KW-0269">Exonuclease</keyword>
<keyword evidence="2" id="KW-0255">Endonuclease</keyword>
<name>A0A3P3WAG3_9FLAO</name>
<dbReference type="Gene3D" id="3.60.10.10">
    <property type="entry name" value="Endonuclease/exonuclease/phosphatase"/>
    <property type="match status" value="1"/>
</dbReference>
<evidence type="ECO:0000313" key="2">
    <source>
        <dbReference type="EMBL" id="RRJ92000.1"/>
    </source>
</evidence>
<sequence length="234" mass="27815">MKIITWNCNGAFRKKFSFLKNFDADVLVIQECENPLLVKDVEYLNFSNNYVWIGDNKNKGIGIFAKSNIKLERLDLPTTYNKYDVKYFLPVIINDSQILIGVWAHKNNSPTFEYIGQVWKYFQINSEIIYKSIIVGDFNSNSIWNLWDRWWNHSDVVEMFEKNNLVSMYHELENELQGKETIKTFYLHKNINKGYHIDYCFVPKKLINDNSKFIISKFDEFKILSDHVPIIIQI</sequence>
<protein>
    <submittedName>
        <fullName evidence="2">Endonuclease/exonuclease/phosphatase family protein</fullName>
    </submittedName>
</protein>
<keyword evidence="2" id="KW-0378">Hydrolase</keyword>
<dbReference type="Proteomes" id="UP000275719">
    <property type="component" value="Unassembled WGS sequence"/>
</dbReference>
<accession>A0A3P3WAG3</accession>
<organism evidence="2 3">
    <name type="scientific">Paenimyroides tangerinum</name>
    <dbReference type="NCBI Taxonomy" id="2488728"/>
    <lineage>
        <taxon>Bacteria</taxon>
        <taxon>Pseudomonadati</taxon>
        <taxon>Bacteroidota</taxon>
        <taxon>Flavobacteriia</taxon>
        <taxon>Flavobacteriales</taxon>
        <taxon>Flavobacteriaceae</taxon>
        <taxon>Paenimyroides</taxon>
    </lineage>
</organism>
<dbReference type="RefSeq" id="WP_125017766.1">
    <property type="nucleotide sequence ID" value="NZ_RQVQ01000007.1"/>
</dbReference>
<dbReference type="GO" id="GO:0004519">
    <property type="term" value="F:endonuclease activity"/>
    <property type="evidence" value="ECO:0007669"/>
    <property type="project" value="UniProtKB-KW"/>
</dbReference>
<keyword evidence="3" id="KW-1185">Reference proteome</keyword>
<comment type="caution">
    <text evidence="2">The sequence shown here is derived from an EMBL/GenBank/DDBJ whole genome shotgun (WGS) entry which is preliminary data.</text>
</comment>
<dbReference type="GO" id="GO:0004527">
    <property type="term" value="F:exonuclease activity"/>
    <property type="evidence" value="ECO:0007669"/>
    <property type="project" value="UniProtKB-KW"/>
</dbReference>
<evidence type="ECO:0000259" key="1">
    <source>
        <dbReference type="Pfam" id="PF03372"/>
    </source>
</evidence>
<dbReference type="EMBL" id="RQVQ01000007">
    <property type="protein sequence ID" value="RRJ92000.1"/>
    <property type="molecule type" value="Genomic_DNA"/>
</dbReference>
<gene>
    <name evidence="2" type="ORF">EG240_04235</name>
</gene>
<dbReference type="InterPro" id="IPR036691">
    <property type="entry name" value="Endo/exonu/phosph_ase_sf"/>
</dbReference>
<reference evidence="2 3" key="1">
    <citation type="submission" date="2018-11" db="EMBL/GenBank/DDBJ databases">
        <title>Flavobacterium sp. nov., YIM 102701-2 draft genome.</title>
        <authorList>
            <person name="Li G."/>
            <person name="Jiang Y."/>
        </authorList>
    </citation>
    <scope>NUCLEOTIDE SEQUENCE [LARGE SCALE GENOMIC DNA]</scope>
    <source>
        <strain evidence="2 3">YIM 102701-2</strain>
    </source>
</reference>
<dbReference type="Pfam" id="PF03372">
    <property type="entry name" value="Exo_endo_phos"/>
    <property type="match status" value="1"/>
</dbReference>
<evidence type="ECO:0000313" key="3">
    <source>
        <dbReference type="Proteomes" id="UP000275719"/>
    </source>
</evidence>
<dbReference type="OrthoDB" id="583592at2"/>